<feature type="region of interest" description="Disordered" evidence="1">
    <location>
        <begin position="326"/>
        <end position="370"/>
    </location>
</feature>
<evidence type="ECO:0000256" key="1">
    <source>
        <dbReference type="SAM" id="MobiDB-lite"/>
    </source>
</evidence>
<accession>A0A0P8BMI6</accession>
<dbReference type="InterPro" id="IPR038610">
    <property type="entry name" value="FliK-like_C_sf"/>
</dbReference>
<dbReference type="OrthoDB" id="1792985at2"/>
<dbReference type="Proteomes" id="UP000050416">
    <property type="component" value="Unassembled WGS sequence"/>
</dbReference>
<keyword evidence="3" id="KW-0969">Cilium</keyword>
<dbReference type="PANTHER" id="PTHR37533:SF2">
    <property type="entry name" value="FLAGELLAR HOOK-LENGTH CONTROL PROTEIN"/>
    <property type="match status" value="1"/>
</dbReference>
<protein>
    <submittedName>
        <fullName evidence="3">Flagellar hook-length control protein FliK</fullName>
    </submittedName>
</protein>
<evidence type="ECO:0000259" key="2">
    <source>
        <dbReference type="Pfam" id="PF02120"/>
    </source>
</evidence>
<dbReference type="InterPro" id="IPR021136">
    <property type="entry name" value="Flagellar_hook_control-like_C"/>
</dbReference>
<feature type="compositionally biased region" description="Basic and acidic residues" evidence="1">
    <location>
        <begin position="29"/>
        <end position="93"/>
    </location>
</feature>
<proteinExistence type="predicted"/>
<feature type="compositionally biased region" description="Gly residues" evidence="1">
    <location>
        <begin position="339"/>
        <end position="354"/>
    </location>
</feature>
<reference evidence="3 4" key="1">
    <citation type="submission" date="2015-09" db="EMBL/GenBank/DDBJ databases">
        <title>Identification and resolution of microdiversity through metagenomic sequencing of parallel consortia.</title>
        <authorList>
            <person name="Nelson W.C."/>
            <person name="Romine M.F."/>
            <person name="Lindemann S.R."/>
        </authorList>
    </citation>
    <scope>NUCLEOTIDE SEQUENCE [LARGE SCALE GENOMIC DNA]</scope>
    <source>
        <strain evidence="3">HL-55</strain>
    </source>
</reference>
<evidence type="ECO:0000313" key="4">
    <source>
        <dbReference type="Proteomes" id="UP000050416"/>
    </source>
</evidence>
<dbReference type="AlphaFoldDB" id="A0A0P8BMI6"/>
<evidence type="ECO:0000313" key="3">
    <source>
        <dbReference type="EMBL" id="KPQ29623.1"/>
    </source>
</evidence>
<feature type="region of interest" description="Disordered" evidence="1">
    <location>
        <begin position="1"/>
        <end position="105"/>
    </location>
</feature>
<dbReference type="STRING" id="1305731.GCA_000934705_01689"/>
<dbReference type="InterPro" id="IPR052563">
    <property type="entry name" value="FliK"/>
</dbReference>
<keyword evidence="3" id="KW-0966">Cell projection</keyword>
<name>A0A0P8BMI6_9GAMM</name>
<dbReference type="EMBL" id="LJZQ01000005">
    <property type="protein sequence ID" value="KPQ29623.1"/>
    <property type="molecule type" value="Genomic_DNA"/>
</dbReference>
<dbReference type="Gene3D" id="3.30.750.140">
    <property type="match status" value="1"/>
</dbReference>
<organism evidence="3 4">
    <name type="scientific">Marinobacter excellens HL-55</name>
    <dbReference type="NCBI Taxonomy" id="1305731"/>
    <lineage>
        <taxon>Bacteria</taxon>
        <taxon>Pseudomonadati</taxon>
        <taxon>Pseudomonadota</taxon>
        <taxon>Gammaproteobacteria</taxon>
        <taxon>Pseudomonadales</taxon>
        <taxon>Marinobacteraceae</taxon>
        <taxon>Marinobacter</taxon>
    </lineage>
</organism>
<dbReference type="Pfam" id="PF02120">
    <property type="entry name" value="Flg_hook"/>
    <property type="match status" value="1"/>
</dbReference>
<dbReference type="PATRIC" id="fig|1305731.5.peg.2144"/>
<sequence>MQQTILPQAPVPGAKQDIATAKPSGARDSGSDSRFDQVSRAEQKRLDQKQAARHDQRQAAPDRRDARSAEKNDGKDAAEARSSDSSKKPEHSVEQAQGDKAVAAQDTQADALPEEFIPMTFASLQSLMMPAGNALPQSDTGAALTPVLSPIAGLPGTLNGQGTQQNAGNGTAMTLSNQLTELLSAGVAGESSRPVDPASVLTTPKFQATLELASQQAAQPARLAPETAVPLRGYSTSVDVPVGQAEWGDKVMGKLSWLTARNLSVAEIHLTPPDMGPMEVKVRVQNDQATVTVHAANPVVREQLELHSHRLRDMLGEQGLSLSQFDVSDQPERQTGSQGEDGGQGGSGGNGTGVAGADVDEHLPDPGSLDLAWKGEVDIFA</sequence>
<comment type="caution">
    <text evidence="3">The sequence shown here is derived from an EMBL/GenBank/DDBJ whole genome shotgun (WGS) entry which is preliminary data.</text>
</comment>
<dbReference type="PANTHER" id="PTHR37533">
    <property type="entry name" value="FLAGELLAR HOOK-LENGTH CONTROL PROTEIN"/>
    <property type="match status" value="1"/>
</dbReference>
<feature type="domain" description="Flagellar hook-length control protein-like C-terminal" evidence="2">
    <location>
        <begin position="257"/>
        <end position="334"/>
    </location>
</feature>
<dbReference type="CDD" id="cd17470">
    <property type="entry name" value="T3SS_Flik_C"/>
    <property type="match status" value="1"/>
</dbReference>
<keyword evidence="3" id="KW-0282">Flagellum</keyword>
<gene>
    <name evidence="3" type="primary">fliK</name>
    <name evidence="3" type="ORF">HLUCCX14_05350</name>
</gene>